<dbReference type="Ensembl" id="ENSLAFT00000034905.1">
    <property type="protein sequence ID" value="ENSLAFP00000023013.1"/>
    <property type="gene ID" value="ENSLAFG00000031383.1"/>
</dbReference>
<keyword evidence="5" id="KW-1015">Disulfide bond</keyword>
<dbReference type="HOGENOM" id="CLU_148761_0_0_1"/>
<comment type="similarity">
    <text evidence="2">Belongs to the PIP family.</text>
</comment>
<proteinExistence type="inferred from homology"/>
<dbReference type="InterPro" id="IPR014756">
    <property type="entry name" value="Ig_E-set"/>
</dbReference>
<dbReference type="GO" id="GO:0005615">
    <property type="term" value="C:extracellular space"/>
    <property type="evidence" value="ECO:0007669"/>
    <property type="project" value="TreeGrafter"/>
</dbReference>
<keyword evidence="3" id="KW-0964">Secreted</keyword>
<protein>
    <recommendedName>
        <fullName evidence="7">Prolactin-induced protein</fullName>
    </recommendedName>
</protein>
<organism evidence="9 10">
    <name type="scientific">Loxodonta africana</name>
    <name type="common">African elephant</name>
    <dbReference type="NCBI Taxonomy" id="9785"/>
    <lineage>
        <taxon>Eukaryota</taxon>
        <taxon>Metazoa</taxon>
        <taxon>Chordata</taxon>
        <taxon>Craniata</taxon>
        <taxon>Vertebrata</taxon>
        <taxon>Euteleostomi</taxon>
        <taxon>Mammalia</taxon>
        <taxon>Eutheria</taxon>
        <taxon>Afrotheria</taxon>
        <taxon>Proboscidea</taxon>
        <taxon>Elephantidae</taxon>
        <taxon>Loxodonta</taxon>
    </lineage>
</organism>
<name>G3U5A5_LOXAF</name>
<dbReference type="Proteomes" id="UP000007646">
    <property type="component" value="Unassembled WGS sequence"/>
</dbReference>
<feature type="chain" id="PRO_5003456294" description="Prolactin-induced protein" evidence="8">
    <location>
        <begin position="24"/>
        <end position="141"/>
    </location>
</feature>
<dbReference type="Pfam" id="PF05326">
    <property type="entry name" value="SVA"/>
    <property type="match status" value="1"/>
</dbReference>
<accession>G3U5A5</accession>
<dbReference type="AlphaFoldDB" id="G3U5A5"/>
<evidence type="ECO:0000256" key="1">
    <source>
        <dbReference type="ARBA" id="ARBA00004613"/>
    </source>
</evidence>
<comment type="subunit">
    <text evidence="6">Monomer. Interacts with AZGP1.</text>
</comment>
<comment type="subcellular location">
    <subcellularLocation>
        <location evidence="1">Secreted</location>
    </subcellularLocation>
</comment>
<evidence type="ECO:0000256" key="6">
    <source>
        <dbReference type="ARBA" id="ARBA00025932"/>
    </source>
</evidence>
<sequence>KRFLQLLSALHLIFCLQLGTSNAQEDTGNIISLSLKSPQNTTTGESFWVVLMITNNKDESMEVRTHLVSFTKPKGACNFTYTACLCGQCTRNFYYEVAAYESGTIKGTAEVVSAENICPDDEVVYPELGYKACVEKPVTVV</sequence>
<dbReference type="GO" id="GO:0006508">
    <property type="term" value="P:proteolysis"/>
    <property type="evidence" value="ECO:0007669"/>
    <property type="project" value="TreeGrafter"/>
</dbReference>
<evidence type="ECO:0000313" key="10">
    <source>
        <dbReference type="Proteomes" id="UP000007646"/>
    </source>
</evidence>
<dbReference type="InParanoid" id="G3U5A5"/>
<dbReference type="OMA" id="TYTACIC"/>
<dbReference type="InterPro" id="IPR007990">
    <property type="entry name" value="PIP"/>
</dbReference>
<reference evidence="9" key="2">
    <citation type="submission" date="2025-08" db="UniProtKB">
        <authorList>
            <consortium name="Ensembl"/>
        </authorList>
    </citation>
    <scope>IDENTIFICATION</scope>
    <source>
        <strain evidence="9">Isolate ISIS603380</strain>
    </source>
</reference>
<dbReference type="PANTHER" id="PTHR15096:SF5">
    <property type="entry name" value="PROLACTIN-INDUCIBLE PROTEIN"/>
    <property type="match status" value="1"/>
</dbReference>
<feature type="signal peptide" evidence="8">
    <location>
        <begin position="1"/>
        <end position="23"/>
    </location>
</feature>
<evidence type="ECO:0000256" key="5">
    <source>
        <dbReference type="ARBA" id="ARBA00023157"/>
    </source>
</evidence>
<dbReference type="PANTHER" id="PTHR15096">
    <property type="entry name" value="PROLACTIN-INDUCIBLE PROTEIN/SEMINAL VESICLE ANTIGEN"/>
    <property type="match status" value="1"/>
</dbReference>
<dbReference type="GeneTree" id="ENSGT00390000002099"/>
<dbReference type="GO" id="GO:0004190">
    <property type="term" value="F:aspartic-type endopeptidase activity"/>
    <property type="evidence" value="ECO:0007669"/>
    <property type="project" value="TreeGrafter"/>
</dbReference>
<evidence type="ECO:0000256" key="2">
    <source>
        <dbReference type="ARBA" id="ARBA00006819"/>
    </source>
</evidence>
<evidence type="ECO:0000256" key="7">
    <source>
        <dbReference type="ARBA" id="ARBA00032342"/>
    </source>
</evidence>
<keyword evidence="4 8" id="KW-0732">Signal</keyword>
<dbReference type="SUPFAM" id="SSF81296">
    <property type="entry name" value="E set domains"/>
    <property type="match status" value="1"/>
</dbReference>
<evidence type="ECO:0000256" key="8">
    <source>
        <dbReference type="SAM" id="SignalP"/>
    </source>
</evidence>
<dbReference type="GO" id="GO:0002682">
    <property type="term" value="P:regulation of immune system process"/>
    <property type="evidence" value="ECO:0007669"/>
    <property type="project" value="TreeGrafter"/>
</dbReference>
<evidence type="ECO:0000256" key="3">
    <source>
        <dbReference type="ARBA" id="ARBA00022525"/>
    </source>
</evidence>
<reference evidence="9" key="3">
    <citation type="submission" date="2025-09" db="UniProtKB">
        <authorList>
            <consortium name="Ensembl"/>
        </authorList>
    </citation>
    <scope>IDENTIFICATION</scope>
    <source>
        <strain evidence="9">Isolate ISIS603380</strain>
    </source>
</reference>
<evidence type="ECO:0000313" key="9">
    <source>
        <dbReference type="Ensembl" id="ENSLAFP00000023013.1"/>
    </source>
</evidence>
<keyword evidence="10" id="KW-1185">Reference proteome</keyword>
<reference evidence="9 10" key="1">
    <citation type="submission" date="2009-06" db="EMBL/GenBank/DDBJ databases">
        <title>The Genome Sequence of Loxodonta africana (African elephant).</title>
        <authorList>
            <person name="Di Palma F."/>
            <person name="Heiman D."/>
            <person name="Young S."/>
            <person name="Johnson J."/>
            <person name="Lander E.S."/>
            <person name="Lindblad-Toh K."/>
        </authorList>
    </citation>
    <scope>NUCLEOTIDE SEQUENCE [LARGE SCALE GENOMIC DNA]</scope>
    <source>
        <strain evidence="9 10">Isolate ISIS603380</strain>
    </source>
</reference>
<evidence type="ECO:0000256" key="4">
    <source>
        <dbReference type="ARBA" id="ARBA00022729"/>
    </source>
</evidence>
<dbReference type="InterPro" id="IPR013783">
    <property type="entry name" value="Ig-like_fold"/>
</dbReference>
<dbReference type="Gene3D" id="2.60.40.10">
    <property type="entry name" value="Immunoglobulins"/>
    <property type="match status" value="1"/>
</dbReference>